<dbReference type="PROSITE" id="PS50853">
    <property type="entry name" value="FN3"/>
    <property type="match status" value="1"/>
</dbReference>
<keyword evidence="2" id="KW-1185">Reference proteome</keyword>
<dbReference type="STRING" id="31246.A0A183PL87"/>
<organism evidence="1 2">
    <name type="scientific">Schistosoma mattheei</name>
    <dbReference type="NCBI Taxonomy" id="31246"/>
    <lineage>
        <taxon>Eukaryota</taxon>
        <taxon>Metazoa</taxon>
        <taxon>Spiralia</taxon>
        <taxon>Lophotrochozoa</taxon>
        <taxon>Platyhelminthes</taxon>
        <taxon>Trematoda</taxon>
        <taxon>Digenea</taxon>
        <taxon>Strigeidida</taxon>
        <taxon>Schistosomatoidea</taxon>
        <taxon>Schistosomatidae</taxon>
        <taxon>Schistosoma</taxon>
    </lineage>
</organism>
<gene>
    <name evidence="1" type="ORF">SMTD_LOCUS15123</name>
</gene>
<dbReference type="InterPro" id="IPR003961">
    <property type="entry name" value="FN3_dom"/>
</dbReference>
<dbReference type="InterPro" id="IPR013783">
    <property type="entry name" value="Ig-like_fold"/>
</dbReference>
<dbReference type="Proteomes" id="UP000269396">
    <property type="component" value="Unassembled WGS sequence"/>
</dbReference>
<evidence type="ECO:0000313" key="1">
    <source>
        <dbReference type="EMBL" id="VDP67764.1"/>
    </source>
</evidence>
<protein>
    <submittedName>
        <fullName evidence="1">Uncharacterized protein</fullName>
    </submittedName>
</protein>
<dbReference type="SUPFAM" id="SSF49265">
    <property type="entry name" value="Fibronectin type III"/>
    <property type="match status" value="1"/>
</dbReference>
<dbReference type="Gene3D" id="2.60.40.10">
    <property type="entry name" value="Immunoglobulins"/>
    <property type="match status" value="1"/>
</dbReference>
<dbReference type="AlphaFoldDB" id="A0A183PL87"/>
<dbReference type="InterPro" id="IPR036116">
    <property type="entry name" value="FN3_sf"/>
</dbReference>
<dbReference type="EMBL" id="UZAL01035458">
    <property type="protein sequence ID" value="VDP67764.1"/>
    <property type="molecule type" value="Genomic_DNA"/>
</dbReference>
<evidence type="ECO:0000313" key="2">
    <source>
        <dbReference type="Proteomes" id="UP000269396"/>
    </source>
</evidence>
<proteinExistence type="predicted"/>
<sequence length="285" mass="32401">MNKDLKGMKVTITGLNPQTRYQFNVYAHNAVSTKTGTMWINVASVMVTTGSAPTYLISNIQTNWLNISTVHIKWDVYQVITSPSSLSSSPPSPSPSTIISSNITNQLDTIKIDKIPTNLLSSNMKFQLCLFDQTNQNLQINNFTYFTKINQTNKSHSNYGNYKKMNVNITYIGNNNSNNNQILNNNNNHNGNRRRRQHFVFNKGIQQTDHTHGTGLIGHPDAVHYTSQSEIILYNLYAKSGFLIQIRAQNPNAYCPFSSPILLLSPKCKFYEEKHNENEIHYYCP</sequence>
<name>A0A183PL87_9TREM</name>
<accession>A0A183PL87</accession>
<reference evidence="1 2" key="1">
    <citation type="submission" date="2018-11" db="EMBL/GenBank/DDBJ databases">
        <authorList>
            <consortium name="Pathogen Informatics"/>
        </authorList>
    </citation>
    <scope>NUCLEOTIDE SEQUENCE [LARGE SCALE GENOMIC DNA]</scope>
    <source>
        <strain>Denwood</strain>
        <strain evidence="2">Zambia</strain>
    </source>
</reference>
<dbReference type="CDD" id="cd00063">
    <property type="entry name" value="FN3"/>
    <property type="match status" value="1"/>
</dbReference>